<evidence type="ECO:0000259" key="1">
    <source>
        <dbReference type="Pfam" id="PF13575"/>
    </source>
</evidence>
<evidence type="ECO:0000313" key="2">
    <source>
        <dbReference type="EMBL" id="MDT0448388.1"/>
    </source>
</evidence>
<dbReference type="InterPro" id="IPR017146">
    <property type="entry name" value="Lanti_2_LanM"/>
</dbReference>
<gene>
    <name evidence="2" type="ORF">RM609_04730</name>
</gene>
<feature type="domain" description="Lantibiotic biosynthesis protein dehydration" evidence="1">
    <location>
        <begin position="231"/>
        <end position="609"/>
    </location>
</feature>
<dbReference type="PRINTS" id="PR01955">
    <property type="entry name" value="LANCFRANKIA"/>
</dbReference>
<accession>A0ABU2SHD1</accession>
<keyword evidence="3" id="KW-1185">Reference proteome</keyword>
<dbReference type="SUPFAM" id="SSF158745">
    <property type="entry name" value="LanC-like"/>
    <property type="match status" value="1"/>
</dbReference>
<dbReference type="SMART" id="SM01260">
    <property type="entry name" value="LANC_like"/>
    <property type="match status" value="1"/>
</dbReference>
<dbReference type="PRINTS" id="PR01950">
    <property type="entry name" value="LANCSUPER"/>
</dbReference>
<dbReference type="NCBIfam" id="TIGR03897">
    <property type="entry name" value="lanti_2_LanM"/>
    <property type="match status" value="1"/>
</dbReference>
<dbReference type="Gene3D" id="1.50.10.10">
    <property type="match status" value="1"/>
</dbReference>
<sequence>MGRTDPLDLAARASNLAERRHAVAALGGPGAVPGAGGTLDAFDRWKIRNLAGKLADKFHQESLHRAEPPQHTQDELVTLLTAFRLLERNLDKADDAARETLLGLHEAWLPTYEAALDHFARHPEETALRGSDEHYGRLAKACEPFLLHLEHTLRTVCAGHPVLRTRLVEDLRAYFLDRFELALAWAVEADAKAHCAEAGIDADSATTEDYLRYLDETFADRAAYHRFYLKFPVLGRWLAHSTALLVAHGRELFQSLAEDADAIADEFFGQRIVAFTSLRLGDSDPHAGGRTVARVTAELADGSAREFFHKPRSVRSEAALQDLLGRLADDGVLGFATRPVLLRDGYGYEALIPPGRNHVDTPEEAARIYEELGGYLAVFYVLGGSDLHFENVIIADGHAYVCDAETLLGVRPRGRAHSEGTLLDSVFKTGLLEWPRADRPAGEAAGEMRISGYTGGEGYDIPMPVPRINEHRLTFRAAVEHRTGIRVEATASNRVFLDGELVRPEDHSESIKSGFNRVYEWFRRDPDAATGFLMTVFSAVTARFVNWGTQIYVQLLSAARHPRCLAEPLEVDLLANTVRTFPRTWDAQGVLAEREVASLWQLDVPIFTATAHARRLVHAHREQLASPLETSPIELAADRIAKLSERNREQQNQYISAGLSSAEINSPSFVATSLEYAERIGRRLCRELKDTGAPWTSYELSGGRLVEADIEADLYQGSAGIAFFLAHLDRLAPCPEYRTAARRALDHALAHLDTKRIGAYTGAGGIVYLLTHLAGLWQEPALLDRAVQLSDEIAERVEEDRHFDVLHGAAGLIPVLLGLARQTDGHGIAHAHRCAEHLLRHAVDDGTTLSWPPFSPDEAYANLTGFSHGSGGIGWALVQLGVETGHPEYVAAARKAFAYENRHFDTAEHDWYDLRTDNGAAVKGARHFSNAWCNGAAGIGLARVTSWAALGKSDDELLLDAHRALSATLRNFPRLKNHTLCHGTSGNAELLLRFAALRAEPAFQLEANVQVQALWRSFEDAESGTAEHSADFFPGLMLGISGFGTHFLRLAAPDRMPSALLLEPLPHPEP</sequence>
<dbReference type="RefSeq" id="WP_311608136.1">
    <property type="nucleotide sequence ID" value="NZ_JAVRFI010000002.1"/>
</dbReference>
<name>A0ABU2SHD1_9ACTN</name>
<dbReference type="Proteomes" id="UP001180531">
    <property type="component" value="Unassembled WGS sequence"/>
</dbReference>
<dbReference type="Pfam" id="PF13575">
    <property type="entry name" value="DUF4135"/>
    <property type="match status" value="1"/>
</dbReference>
<evidence type="ECO:0000313" key="3">
    <source>
        <dbReference type="Proteomes" id="UP001180531"/>
    </source>
</evidence>
<reference evidence="2" key="1">
    <citation type="submission" date="2024-05" db="EMBL/GenBank/DDBJ databases">
        <title>30 novel species of actinomycetes from the DSMZ collection.</title>
        <authorList>
            <person name="Nouioui I."/>
        </authorList>
    </citation>
    <scope>NUCLEOTIDE SEQUENCE</scope>
    <source>
        <strain evidence="2">DSM 40473</strain>
    </source>
</reference>
<comment type="caution">
    <text evidence="2">The sequence shown here is derived from an EMBL/GenBank/DDBJ whole genome shotgun (WGS) entry which is preliminary data.</text>
</comment>
<dbReference type="InterPro" id="IPR012341">
    <property type="entry name" value="6hp_glycosidase-like_sf"/>
</dbReference>
<dbReference type="CDD" id="cd04792">
    <property type="entry name" value="LanM-like"/>
    <property type="match status" value="1"/>
</dbReference>
<dbReference type="InterPro" id="IPR007822">
    <property type="entry name" value="LANC-like"/>
</dbReference>
<proteinExistence type="predicted"/>
<protein>
    <submittedName>
        <fullName evidence="2">Type 2 lanthipeptide synthetase LanM family protein</fullName>
    </submittedName>
</protein>
<dbReference type="EMBL" id="JAVRFI010000002">
    <property type="protein sequence ID" value="MDT0448388.1"/>
    <property type="molecule type" value="Genomic_DNA"/>
</dbReference>
<dbReference type="InterPro" id="IPR025410">
    <property type="entry name" value="Lant_dehyd"/>
</dbReference>
<organism evidence="2 3">
    <name type="scientific">Streptomyces hesseae</name>
    <dbReference type="NCBI Taxonomy" id="3075519"/>
    <lineage>
        <taxon>Bacteria</taxon>
        <taxon>Bacillati</taxon>
        <taxon>Actinomycetota</taxon>
        <taxon>Actinomycetes</taxon>
        <taxon>Kitasatosporales</taxon>
        <taxon>Streptomycetaceae</taxon>
        <taxon>Streptomyces</taxon>
    </lineage>
</organism>
<dbReference type="Pfam" id="PF05147">
    <property type="entry name" value="LANC_like"/>
    <property type="match status" value="1"/>
</dbReference>
<dbReference type="PIRSF" id="PIRSF037228">
    <property type="entry name" value="Lant_mod_RumM"/>
    <property type="match status" value="1"/>
</dbReference>